<sequence length="37" mass="4292">MGIKDKSTYGEYYWAMQVEAQAEFDEQLETAYAGYFG</sequence>
<dbReference type="EMBL" id="BARV01035347">
    <property type="protein sequence ID" value="GAI56338.1"/>
    <property type="molecule type" value="Genomic_DNA"/>
</dbReference>
<proteinExistence type="predicted"/>
<gene>
    <name evidence="1" type="ORF">S06H3_55176</name>
</gene>
<protein>
    <submittedName>
        <fullName evidence="1">Uncharacterized protein</fullName>
    </submittedName>
</protein>
<name>X1PKG0_9ZZZZ</name>
<feature type="non-terminal residue" evidence="1">
    <location>
        <position position="37"/>
    </location>
</feature>
<dbReference type="AlphaFoldDB" id="X1PKG0"/>
<comment type="caution">
    <text evidence="1">The sequence shown here is derived from an EMBL/GenBank/DDBJ whole genome shotgun (WGS) entry which is preliminary data.</text>
</comment>
<accession>X1PKG0</accession>
<evidence type="ECO:0000313" key="1">
    <source>
        <dbReference type="EMBL" id="GAI56338.1"/>
    </source>
</evidence>
<reference evidence="1" key="1">
    <citation type="journal article" date="2014" name="Front. Microbiol.">
        <title>High frequency of phylogenetically diverse reductive dehalogenase-homologous genes in deep subseafloor sedimentary metagenomes.</title>
        <authorList>
            <person name="Kawai M."/>
            <person name="Futagami T."/>
            <person name="Toyoda A."/>
            <person name="Takaki Y."/>
            <person name="Nishi S."/>
            <person name="Hori S."/>
            <person name="Arai W."/>
            <person name="Tsubouchi T."/>
            <person name="Morono Y."/>
            <person name="Uchiyama I."/>
            <person name="Ito T."/>
            <person name="Fujiyama A."/>
            <person name="Inagaki F."/>
            <person name="Takami H."/>
        </authorList>
    </citation>
    <scope>NUCLEOTIDE SEQUENCE</scope>
    <source>
        <strain evidence="1">Expedition CK06-06</strain>
    </source>
</reference>
<organism evidence="1">
    <name type="scientific">marine sediment metagenome</name>
    <dbReference type="NCBI Taxonomy" id="412755"/>
    <lineage>
        <taxon>unclassified sequences</taxon>
        <taxon>metagenomes</taxon>
        <taxon>ecological metagenomes</taxon>
    </lineage>
</organism>